<feature type="transmembrane region" description="Helical" evidence="7">
    <location>
        <begin position="127"/>
        <end position="151"/>
    </location>
</feature>
<evidence type="ECO:0000256" key="6">
    <source>
        <dbReference type="ARBA" id="ARBA00023136"/>
    </source>
</evidence>
<comment type="similarity">
    <text evidence="7">Belongs to the binding-protein-dependent transport system permease family.</text>
</comment>
<dbReference type="PANTHER" id="PTHR30193">
    <property type="entry name" value="ABC TRANSPORTER PERMEASE PROTEIN"/>
    <property type="match status" value="1"/>
</dbReference>
<dbReference type="CDD" id="cd06261">
    <property type="entry name" value="TM_PBP2"/>
    <property type="match status" value="1"/>
</dbReference>
<evidence type="ECO:0000256" key="3">
    <source>
        <dbReference type="ARBA" id="ARBA00022475"/>
    </source>
</evidence>
<evidence type="ECO:0000256" key="2">
    <source>
        <dbReference type="ARBA" id="ARBA00022448"/>
    </source>
</evidence>
<dbReference type="EMBL" id="BAAAYL010000001">
    <property type="protein sequence ID" value="GAA3378631.1"/>
    <property type="molecule type" value="Genomic_DNA"/>
</dbReference>
<proteinExistence type="inferred from homology"/>
<feature type="domain" description="ABC transmembrane type-1" evidence="8">
    <location>
        <begin position="43"/>
        <end position="255"/>
    </location>
</feature>
<protein>
    <submittedName>
        <fullName evidence="9">Sugar ABC transporter permease</fullName>
    </submittedName>
</protein>
<keyword evidence="6 7" id="KW-0472">Membrane</keyword>
<evidence type="ECO:0000256" key="4">
    <source>
        <dbReference type="ARBA" id="ARBA00022692"/>
    </source>
</evidence>
<dbReference type="Pfam" id="PF00528">
    <property type="entry name" value="BPD_transp_1"/>
    <property type="match status" value="1"/>
</dbReference>
<comment type="caution">
    <text evidence="9">The sequence shown here is derived from an EMBL/GenBank/DDBJ whole genome shotgun (WGS) entry which is preliminary data.</text>
</comment>
<evidence type="ECO:0000256" key="1">
    <source>
        <dbReference type="ARBA" id="ARBA00004651"/>
    </source>
</evidence>
<keyword evidence="3" id="KW-1003">Cell membrane</keyword>
<name>A0ABP6SK69_9ACTN</name>
<accession>A0ABP6SK69</accession>
<dbReference type="PROSITE" id="PS50928">
    <property type="entry name" value="ABC_TM1"/>
    <property type="match status" value="1"/>
</dbReference>
<gene>
    <name evidence="9" type="ORF">GCM10020367_58940</name>
</gene>
<keyword evidence="2 7" id="KW-0813">Transport</keyword>
<dbReference type="InterPro" id="IPR051393">
    <property type="entry name" value="ABC_transporter_permease"/>
</dbReference>
<dbReference type="Proteomes" id="UP001499990">
    <property type="component" value="Unassembled WGS sequence"/>
</dbReference>
<dbReference type="InterPro" id="IPR000515">
    <property type="entry name" value="MetI-like"/>
</dbReference>
<evidence type="ECO:0000259" key="8">
    <source>
        <dbReference type="PROSITE" id="PS50928"/>
    </source>
</evidence>
<sequence length="268" mass="28873">MGIPLIGSAWLAFTDYYGFGAPSFTGLDNWHRLATDETFWHSLANSAKIAAIAIPLRTALAIGCALLLHRRSGMNSVARTAVFLPSIIPDAAWALLWLWLLNPLYGPLPLTLEAFGLPSPGWFTDPAAARGGLALVVSLQMGEGFLVALAARRLLPGSLYEAAAMEGAGRVFTFRRITLPLMAPVLTLLALRDVVLLLHTTFIPALLITAGEPHSATLVAPLYVYRRAFLYGELGYASTLSIMLLISAVAVAAAQLIVLRRTRLLELL</sequence>
<organism evidence="9 10">
    <name type="scientific">Streptomyces sannanensis</name>
    <dbReference type="NCBI Taxonomy" id="285536"/>
    <lineage>
        <taxon>Bacteria</taxon>
        <taxon>Bacillati</taxon>
        <taxon>Actinomycetota</taxon>
        <taxon>Actinomycetes</taxon>
        <taxon>Kitasatosporales</taxon>
        <taxon>Streptomycetaceae</taxon>
        <taxon>Streptomyces</taxon>
    </lineage>
</organism>
<evidence type="ECO:0000256" key="5">
    <source>
        <dbReference type="ARBA" id="ARBA00022989"/>
    </source>
</evidence>
<feature type="transmembrane region" description="Helical" evidence="7">
    <location>
        <begin position="80"/>
        <end position="100"/>
    </location>
</feature>
<evidence type="ECO:0000313" key="10">
    <source>
        <dbReference type="Proteomes" id="UP001499990"/>
    </source>
</evidence>
<feature type="transmembrane region" description="Helical" evidence="7">
    <location>
        <begin position="49"/>
        <end position="68"/>
    </location>
</feature>
<reference evidence="10" key="1">
    <citation type="journal article" date="2019" name="Int. J. Syst. Evol. Microbiol.">
        <title>The Global Catalogue of Microorganisms (GCM) 10K type strain sequencing project: providing services to taxonomists for standard genome sequencing and annotation.</title>
        <authorList>
            <consortium name="The Broad Institute Genomics Platform"/>
            <consortium name="The Broad Institute Genome Sequencing Center for Infectious Disease"/>
            <person name="Wu L."/>
            <person name="Ma J."/>
        </authorList>
    </citation>
    <scope>NUCLEOTIDE SEQUENCE [LARGE SCALE GENOMIC DNA]</scope>
    <source>
        <strain evidence="10">JCM 9651</strain>
    </source>
</reference>
<keyword evidence="5 7" id="KW-1133">Transmembrane helix</keyword>
<evidence type="ECO:0000256" key="7">
    <source>
        <dbReference type="RuleBase" id="RU363032"/>
    </source>
</evidence>
<dbReference type="RefSeq" id="WP_345043236.1">
    <property type="nucleotide sequence ID" value="NZ_BAAAYL010000001.1"/>
</dbReference>
<keyword evidence="10" id="KW-1185">Reference proteome</keyword>
<dbReference type="Gene3D" id="1.10.3720.10">
    <property type="entry name" value="MetI-like"/>
    <property type="match status" value="1"/>
</dbReference>
<comment type="subcellular location">
    <subcellularLocation>
        <location evidence="1 7">Cell membrane</location>
        <topology evidence="1 7">Multi-pass membrane protein</topology>
    </subcellularLocation>
</comment>
<dbReference type="SUPFAM" id="SSF161098">
    <property type="entry name" value="MetI-like"/>
    <property type="match status" value="1"/>
</dbReference>
<keyword evidence="4 7" id="KW-0812">Transmembrane</keyword>
<dbReference type="PANTHER" id="PTHR30193:SF41">
    <property type="entry name" value="DIACETYLCHITOBIOSE UPTAKE SYSTEM PERMEASE PROTEIN NGCF"/>
    <property type="match status" value="1"/>
</dbReference>
<evidence type="ECO:0000313" key="9">
    <source>
        <dbReference type="EMBL" id="GAA3378631.1"/>
    </source>
</evidence>
<feature type="transmembrane region" description="Helical" evidence="7">
    <location>
        <begin position="234"/>
        <end position="259"/>
    </location>
</feature>
<dbReference type="InterPro" id="IPR035906">
    <property type="entry name" value="MetI-like_sf"/>
</dbReference>